<organism evidence="2 3">
    <name type="scientific">Sparassis crispa</name>
    <dbReference type="NCBI Taxonomy" id="139825"/>
    <lineage>
        <taxon>Eukaryota</taxon>
        <taxon>Fungi</taxon>
        <taxon>Dikarya</taxon>
        <taxon>Basidiomycota</taxon>
        <taxon>Agaricomycotina</taxon>
        <taxon>Agaricomycetes</taxon>
        <taxon>Polyporales</taxon>
        <taxon>Sparassidaceae</taxon>
        <taxon>Sparassis</taxon>
    </lineage>
</organism>
<dbReference type="EMBL" id="BFAD01000016">
    <property type="protein sequence ID" value="GBE89342.1"/>
    <property type="molecule type" value="Genomic_DNA"/>
</dbReference>
<dbReference type="InParanoid" id="A0A401H4K3"/>
<feature type="region of interest" description="Disordered" evidence="1">
    <location>
        <begin position="42"/>
        <end position="89"/>
    </location>
</feature>
<comment type="caution">
    <text evidence="2">The sequence shown here is derived from an EMBL/GenBank/DDBJ whole genome shotgun (WGS) entry which is preliminary data.</text>
</comment>
<reference evidence="2 3" key="1">
    <citation type="journal article" date="2018" name="Sci. Rep.">
        <title>Genome sequence of the cauliflower mushroom Sparassis crispa (Hanabiratake) and its association with beneficial usage.</title>
        <authorList>
            <person name="Kiyama R."/>
            <person name="Furutani Y."/>
            <person name="Kawaguchi K."/>
            <person name="Nakanishi T."/>
        </authorList>
    </citation>
    <scope>NUCLEOTIDE SEQUENCE [LARGE SCALE GENOMIC DNA]</scope>
</reference>
<evidence type="ECO:0000256" key="1">
    <source>
        <dbReference type="SAM" id="MobiDB-lite"/>
    </source>
</evidence>
<sequence length="116" mass="12544">MDSEPGSPNSSSSSGTLPDEPTYSSQMGDSIASIFHAVTSPIKRPFASGGTGPFGSHNVRDTKARRRDGRDFMKDDAPRRGGWGSRDDLVDTPLVDQLRAQFGDPFDDSIVKNAER</sequence>
<evidence type="ECO:0000313" key="3">
    <source>
        <dbReference type="Proteomes" id="UP000287166"/>
    </source>
</evidence>
<dbReference type="RefSeq" id="XP_027620255.1">
    <property type="nucleotide sequence ID" value="XM_027764454.1"/>
</dbReference>
<feature type="compositionally biased region" description="Low complexity" evidence="1">
    <location>
        <begin position="1"/>
        <end position="15"/>
    </location>
</feature>
<proteinExistence type="predicted"/>
<dbReference type="AlphaFoldDB" id="A0A401H4K3"/>
<dbReference type="GeneID" id="38786259"/>
<dbReference type="Proteomes" id="UP000287166">
    <property type="component" value="Unassembled WGS sequence"/>
</dbReference>
<evidence type="ECO:0000313" key="2">
    <source>
        <dbReference type="EMBL" id="GBE89342.1"/>
    </source>
</evidence>
<accession>A0A401H4K3</accession>
<protein>
    <submittedName>
        <fullName evidence="2">Uncharacterized protein</fullName>
    </submittedName>
</protein>
<feature type="compositionally biased region" description="Basic and acidic residues" evidence="1">
    <location>
        <begin position="58"/>
        <end position="89"/>
    </location>
</feature>
<keyword evidence="3" id="KW-1185">Reference proteome</keyword>
<gene>
    <name evidence="2" type="ORF">SCP_1600030</name>
</gene>
<name>A0A401H4K3_9APHY</name>
<dbReference type="OrthoDB" id="2726318at2759"/>
<feature type="region of interest" description="Disordered" evidence="1">
    <location>
        <begin position="1"/>
        <end position="28"/>
    </location>
</feature>